<protein>
    <recommendedName>
        <fullName evidence="2">Protein MNN4-like</fullName>
    </recommendedName>
</protein>
<dbReference type="EnsemblPlants" id="MELO3C004673.2.1">
    <property type="protein sequence ID" value="MELO3C004673.2.1"/>
    <property type="gene ID" value="MELO3C004673.2"/>
</dbReference>
<evidence type="ECO:0000313" key="1">
    <source>
        <dbReference type="EnsemblPlants" id="MELO3C004673.2.1"/>
    </source>
</evidence>
<dbReference type="AlphaFoldDB" id="A0A9I9CJV4"/>
<dbReference type="Gramene" id="MELO3C004673.2.1">
    <property type="protein sequence ID" value="MELO3C004673.2.1"/>
    <property type="gene ID" value="MELO3C004673.2"/>
</dbReference>
<reference evidence="1" key="1">
    <citation type="submission" date="2023-03" db="UniProtKB">
        <authorList>
            <consortium name="EnsemblPlants"/>
        </authorList>
    </citation>
    <scope>IDENTIFICATION</scope>
</reference>
<accession>A0A9I9CJV4</accession>
<name>A0A9I9CJV4_CUCME</name>
<sequence>MAQGVKVLVGGKLETKMKDREELHSKVDDVALSVEKSKEKGKEKTFKEFCDEVTK</sequence>
<organism evidence="1">
    <name type="scientific">Cucumis melo</name>
    <name type="common">Muskmelon</name>
    <dbReference type="NCBI Taxonomy" id="3656"/>
    <lineage>
        <taxon>Eukaryota</taxon>
        <taxon>Viridiplantae</taxon>
        <taxon>Streptophyta</taxon>
        <taxon>Embryophyta</taxon>
        <taxon>Tracheophyta</taxon>
        <taxon>Spermatophyta</taxon>
        <taxon>Magnoliopsida</taxon>
        <taxon>eudicotyledons</taxon>
        <taxon>Gunneridae</taxon>
        <taxon>Pentapetalae</taxon>
        <taxon>rosids</taxon>
        <taxon>fabids</taxon>
        <taxon>Cucurbitales</taxon>
        <taxon>Cucurbitaceae</taxon>
        <taxon>Benincaseae</taxon>
        <taxon>Cucumis</taxon>
    </lineage>
</organism>
<evidence type="ECO:0008006" key="2">
    <source>
        <dbReference type="Google" id="ProtNLM"/>
    </source>
</evidence>
<proteinExistence type="predicted"/>